<dbReference type="GO" id="GO:0004519">
    <property type="term" value="F:endonuclease activity"/>
    <property type="evidence" value="ECO:0007669"/>
    <property type="project" value="UniProtKB-KW"/>
</dbReference>
<dbReference type="Proteomes" id="UP000257067">
    <property type="component" value="Unassembled WGS sequence"/>
</dbReference>
<dbReference type="Gene3D" id="3.40.50.150">
    <property type="entry name" value="Vaccinia Virus protein VP39"/>
    <property type="match status" value="1"/>
</dbReference>
<gene>
    <name evidence="10" type="ORF">CQA62_00540</name>
</gene>
<dbReference type="CDD" id="cd02440">
    <property type="entry name" value="AdoMet_MTases"/>
    <property type="match status" value="1"/>
</dbReference>
<keyword evidence="10" id="KW-0540">Nuclease</keyword>
<evidence type="ECO:0000256" key="2">
    <source>
        <dbReference type="ARBA" id="ARBA00011900"/>
    </source>
</evidence>
<keyword evidence="3" id="KW-0489">Methyltransferase</keyword>
<evidence type="ECO:0000259" key="9">
    <source>
        <dbReference type="Pfam" id="PF02384"/>
    </source>
</evidence>
<dbReference type="EMBL" id="NXLU01000001">
    <property type="protein sequence ID" value="RDU69935.1"/>
    <property type="molecule type" value="Genomic_DNA"/>
</dbReference>
<comment type="caution">
    <text evidence="10">The sequence shown here is derived from an EMBL/GenBank/DDBJ whole genome shotgun (WGS) entry which is preliminary data.</text>
</comment>
<keyword evidence="7" id="KW-0238">DNA-binding</keyword>
<accession>A0A3D8IYE6</accession>
<keyword evidence="10" id="KW-0255">Endonuclease</keyword>
<dbReference type="EC" id="2.1.1.72" evidence="2"/>
<evidence type="ECO:0000256" key="3">
    <source>
        <dbReference type="ARBA" id="ARBA00022603"/>
    </source>
</evidence>
<keyword evidence="5" id="KW-0949">S-adenosyl-L-methionine</keyword>
<dbReference type="SUPFAM" id="SSF116734">
    <property type="entry name" value="DNA methylase specificity domain"/>
    <property type="match status" value="1"/>
</dbReference>
<keyword evidence="11" id="KW-1185">Reference proteome</keyword>
<dbReference type="GO" id="GO:0009307">
    <property type="term" value="P:DNA restriction-modification system"/>
    <property type="evidence" value="ECO:0007669"/>
    <property type="project" value="UniProtKB-KW"/>
</dbReference>
<organism evidence="10 11">
    <name type="scientific">Helicobacter cholecystus</name>
    <dbReference type="NCBI Taxonomy" id="45498"/>
    <lineage>
        <taxon>Bacteria</taxon>
        <taxon>Pseudomonadati</taxon>
        <taxon>Campylobacterota</taxon>
        <taxon>Epsilonproteobacteria</taxon>
        <taxon>Campylobacterales</taxon>
        <taxon>Helicobacteraceae</taxon>
        <taxon>Helicobacter</taxon>
    </lineage>
</organism>
<keyword evidence="6" id="KW-0680">Restriction system</keyword>
<dbReference type="InterPro" id="IPR003356">
    <property type="entry name" value="DNA_methylase_A-5"/>
</dbReference>
<dbReference type="GO" id="GO:0032259">
    <property type="term" value="P:methylation"/>
    <property type="evidence" value="ECO:0007669"/>
    <property type="project" value="UniProtKB-KW"/>
</dbReference>
<feature type="domain" description="DNA methylase adenine-specific" evidence="9">
    <location>
        <begin position="100"/>
        <end position="345"/>
    </location>
</feature>
<evidence type="ECO:0000313" key="10">
    <source>
        <dbReference type="EMBL" id="RDU69935.1"/>
    </source>
</evidence>
<proteinExistence type="inferred from homology"/>
<reference evidence="10 11" key="1">
    <citation type="submission" date="2018-04" db="EMBL/GenBank/DDBJ databases">
        <title>Novel Campyloabacter and Helicobacter Species and Strains.</title>
        <authorList>
            <person name="Mannion A.J."/>
            <person name="Shen Z."/>
            <person name="Fox J.G."/>
        </authorList>
    </citation>
    <scope>NUCLEOTIDE SEQUENCE [LARGE SCALE GENOMIC DNA]</scope>
    <source>
        <strain evidence="10 11">ATCC 700242</strain>
    </source>
</reference>
<dbReference type="PANTHER" id="PTHR42933:SF1">
    <property type="entry name" value="SITE-SPECIFIC DNA-METHYLTRANSFERASE (ADENINE-SPECIFIC)"/>
    <property type="match status" value="1"/>
</dbReference>
<protein>
    <recommendedName>
        <fullName evidence="2">site-specific DNA-methyltransferase (adenine-specific)</fullName>
        <ecNumber evidence="2">2.1.1.72</ecNumber>
    </recommendedName>
</protein>
<dbReference type="OrthoDB" id="5366216at2"/>
<dbReference type="RefSeq" id="WP_104723654.1">
    <property type="nucleotide sequence ID" value="NZ_FZNE01000002.1"/>
</dbReference>
<evidence type="ECO:0000256" key="4">
    <source>
        <dbReference type="ARBA" id="ARBA00022679"/>
    </source>
</evidence>
<evidence type="ECO:0000256" key="6">
    <source>
        <dbReference type="ARBA" id="ARBA00022747"/>
    </source>
</evidence>
<name>A0A3D8IYE6_9HELI</name>
<comment type="similarity">
    <text evidence="1">Belongs to the N(4)/N(6)-methyltransferase family.</text>
</comment>
<dbReference type="GO" id="GO:0003677">
    <property type="term" value="F:DNA binding"/>
    <property type="evidence" value="ECO:0007669"/>
    <property type="project" value="UniProtKB-KW"/>
</dbReference>
<comment type="catalytic activity">
    <reaction evidence="8">
        <text>a 2'-deoxyadenosine in DNA + S-adenosyl-L-methionine = an N(6)-methyl-2'-deoxyadenosine in DNA + S-adenosyl-L-homocysteine + H(+)</text>
        <dbReference type="Rhea" id="RHEA:15197"/>
        <dbReference type="Rhea" id="RHEA-COMP:12418"/>
        <dbReference type="Rhea" id="RHEA-COMP:12419"/>
        <dbReference type="ChEBI" id="CHEBI:15378"/>
        <dbReference type="ChEBI" id="CHEBI:57856"/>
        <dbReference type="ChEBI" id="CHEBI:59789"/>
        <dbReference type="ChEBI" id="CHEBI:90615"/>
        <dbReference type="ChEBI" id="CHEBI:90616"/>
        <dbReference type="EC" id="2.1.1.72"/>
    </reaction>
</comment>
<keyword evidence="10" id="KW-0378">Hydrolase</keyword>
<evidence type="ECO:0000256" key="7">
    <source>
        <dbReference type="ARBA" id="ARBA00023125"/>
    </source>
</evidence>
<dbReference type="GO" id="GO:0009007">
    <property type="term" value="F:site-specific DNA-methyltransferase (adenine-specific) activity"/>
    <property type="evidence" value="ECO:0007669"/>
    <property type="project" value="UniProtKB-EC"/>
</dbReference>
<dbReference type="InterPro" id="IPR044946">
    <property type="entry name" value="Restrct_endonuc_typeI_TRD_sf"/>
</dbReference>
<dbReference type="InterPro" id="IPR051537">
    <property type="entry name" value="DNA_Adenine_Mtase"/>
</dbReference>
<dbReference type="GO" id="GO:0008170">
    <property type="term" value="F:N-methyltransferase activity"/>
    <property type="evidence" value="ECO:0007669"/>
    <property type="project" value="InterPro"/>
</dbReference>
<dbReference type="InterPro" id="IPR029063">
    <property type="entry name" value="SAM-dependent_MTases_sf"/>
</dbReference>
<keyword evidence="4" id="KW-0808">Transferase</keyword>
<evidence type="ECO:0000256" key="5">
    <source>
        <dbReference type="ARBA" id="ARBA00022691"/>
    </source>
</evidence>
<sequence>MKKLLDCFDYIKRYHVDILESLYILLEFFILKKQDQISPLLQRALKRKKIYEECIELMQGSVRHFIAPNPNLNLTKILKILDQIPLNSQILGIFFDVVTQKKTQNKLYFYAMPLEVQILILSLLKIQKNESLYHPCYGLGSLFLQVGEGVRVYGEELDERFSEIAKLVCDLIDLPNSYLLTNDILKHSSFKSSKGFEKFDAMICNPPLHSHMGTHYIKEDERFTGVLSKSYPELIFLSHALVHFGGRGAFVLRSQIFKTSTLESKLHSFFEGRLQCIIQLPKNIFPYQNHDFSLVILKEGAKEILYINAEEFYRKEGRYNRLSNLEEILCLYKKNTNSKYSKKAKCMDEFFSHRTLAQESQSIGDIAQLIRGQRVYGSSKDEEIEYFEVGVSDFAPLGFSSHFENLRQKGNKEKIQKYALKPYDILIALRGNSPKIAILSNHLSLPCIANVGVLVLRTHSQEEALGLYGYLFSLEGERVLQELCDGVLDVVKLTQIPLPKDLNRYVSYMQEIESLAHKLEGVHQEILELREKICK</sequence>
<dbReference type="PANTHER" id="PTHR42933">
    <property type="entry name" value="SLR6095 PROTEIN"/>
    <property type="match status" value="1"/>
</dbReference>
<dbReference type="Gene3D" id="3.90.220.20">
    <property type="entry name" value="DNA methylase specificity domains"/>
    <property type="match status" value="1"/>
</dbReference>
<dbReference type="AlphaFoldDB" id="A0A3D8IYE6"/>
<dbReference type="Pfam" id="PF02384">
    <property type="entry name" value="N6_Mtase"/>
    <property type="match status" value="1"/>
</dbReference>
<evidence type="ECO:0000313" key="11">
    <source>
        <dbReference type="Proteomes" id="UP000257067"/>
    </source>
</evidence>
<dbReference type="SUPFAM" id="SSF53335">
    <property type="entry name" value="S-adenosyl-L-methionine-dependent methyltransferases"/>
    <property type="match status" value="1"/>
</dbReference>
<evidence type="ECO:0000256" key="8">
    <source>
        <dbReference type="ARBA" id="ARBA00047942"/>
    </source>
</evidence>
<evidence type="ECO:0000256" key="1">
    <source>
        <dbReference type="ARBA" id="ARBA00006594"/>
    </source>
</evidence>